<feature type="transmembrane region" description="Helical" evidence="1">
    <location>
        <begin position="212"/>
        <end position="232"/>
    </location>
</feature>
<keyword evidence="1" id="KW-0812">Transmembrane</keyword>
<dbReference type="AlphaFoldDB" id="A0AAW0ABU5"/>
<accession>A0AAW0ABU5</accession>
<protein>
    <submittedName>
        <fullName evidence="2">Uncharacterized protein</fullName>
    </submittedName>
</protein>
<keyword evidence="1" id="KW-0472">Membrane</keyword>
<feature type="transmembrane region" description="Helical" evidence="1">
    <location>
        <begin position="87"/>
        <end position="109"/>
    </location>
</feature>
<gene>
    <name evidence="2" type="ORF">R3P38DRAFT_3602309</name>
</gene>
<evidence type="ECO:0000313" key="3">
    <source>
        <dbReference type="Proteomes" id="UP001362999"/>
    </source>
</evidence>
<organism evidence="2 3">
    <name type="scientific">Favolaschia claudopus</name>
    <dbReference type="NCBI Taxonomy" id="2862362"/>
    <lineage>
        <taxon>Eukaryota</taxon>
        <taxon>Fungi</taxon>
        <taxon>Dikarya</taxon>
        <taxon>Basidiomycota</taxon>
        <taxon>Agaricomycotina</taxon>
        <taxon>Agaricomycetes</taxon>
        <taxon>Agaricomycetidae</taxon>
        <taxon>Agaricales</taxon>
        <taxon>Marasmiineae</taxon>
        <taxon>Mycenaceae</taxon>
        <taxon>Favolaschia</taxon>
    </lineage>
</organism>
<evidence type="ECO:0000313" key="2">
    <source>
        <dbReference type="EMBL" id="KAK7006299.1"/>
    </source>
</evidence>
<dbReference type="EMBL" id="JAWWNJ010000076">
    <property type="protein sequence ID" value="KAK7006299.1"/>
    <property type="molecule type" value="Genomic_DNA"/>
</dbReference>
<keyword evidence="3" id="KW-1185">Reference proteome</keyword>
<evidence type="ECO:0000256" key="1">
    <source>
        <dbReference type="SAM" id="Phobius"/>
    </source>
</evidence>
<comment type="caution">
    <text evidence="2">The sequence shown here is derived from an EMBL/GenBank/DDBJ whole genome shotgun (WGS) entry which is preliminary data.</text>
</comment>
<name>A0AAW0ABU5_9AGAR</name>
<feature type="transmembrane region" description="Helical" evidence="1">
    <location>
        <begin position="129"/>
        <end position="147"/>
    </location>
</feature>
<proteinExistence type="predicted"/>
<reference evidence="2 3" key="1">
    <citation type="journal article" date="2024" name="J Genomics">
        <title>Draft genome sequencing and assembly of Favolaschia claudopus CIRM-BRFM 2984 isolated from oak limbs.</title>
        <authorList>
            <person name="Navarro D."/>
            <person name="Drula E."/>
            <person name="Chaduli D."/>
            <person name="Cazenave R."/>
            <person name="Ahrendt S."/>
            <person name="Wang J."/>
            <person name="Lipzen A."/>
            <person name="Daum C."/>
            <person name="Barry K."/>
            <person name="Grigoriev I.V."/>
            <person name="Favel A."/>
            <person name="Rosso M.N."/>
            <person name="Martin F."/>
        </authorList>
    </citation>
    <scope>NUCLEOTIDE SEQUENCE [LARGE SCALE GENOMIC DNA]</scope>
    <source>
        <strain evidence="2 3">CIRM-BRFM 2984</strain>
    </source>
</reference>
<dbReference type="Proteomes" id="UP001362999">
    <property type="component" value="Unassembled WGS sequence"/>
</dbReference>
<sequence length="238" mass="27296">MPKSARWRRERYPAPSTFFLAFESLGPFSTLYPVFLHSSSPFADLPRHNIPTLLLARARARPRMRFSIWAIASDDPLSSCRPRASQLCRVCLFSVLGMVYTTIAEASFFSLDSDIPSSTSCTSSFVTTAPPHMCLLLSSFLCLLSYLSRSHMEIIRVLTLRYAGRMKNHVIIRWMHVGGGMRRLEGDGFWMFHQFTRATYRNLADCDSSARLYWSFYHFAILSFLLSALYILEWISTS</sequence>
<keyword evidence="1" id="KW-1133">Transmembrane helix</keyword>